<evidence type="ECO:0000313" key="6">
    <source>
        <dbReference type="EMBL" id="MBY8889354.1"/>
    </source>
</evidence>
<dbReference type="EMBL" id="JAINVZ010000042">
    <property type="protein sequence ID" value="MBY8889354.1"/>
    <property type="molecule type" value="Genomic_DNA"/>
</dbReference>
<keyword evidence="7" id="KW-1185">Reference proteome</keyword>
<dbReference type="PANTHER" id="PTHR30346">
    <property type="entry name" value="TRANSCRIPTIONAL DUAL REGULATOR HCAR-RELATED"/>
    <property type="match status" value="1"/>
</dbReference>
<keyword evidence="4" id="KW-0804">Transcription</keyword>
<evidence type="ECO:0000256" key="1">
    <source>
        <dbReference type="ARBA" id="ARBA00009437"/>
    </source>
</evidence>
<evidence type="ECO:0000313" key="7">
    <source>
        <dbReference type="Proteomes" id="UP001198565"/>
    </source>
</evidence>
<name>A0ABS7R380_9ACTN</name>
<accession>A0ABS7R380</accession>
<dbReference type="PRINTS" id="PR00039">
    <property type="entry name" value="HTHLYSR"/>
</dbReference>
<evidence type="ECO:0000256" key="3">
    <source>
        <dbReference type="ARBA" id="ARBA00023125"/>
    </source>
</evidence>
<dbReference type="Gene3D" id="1.10.10.10">
    <property type="entry name" value="Winged helix-like DNA-binding domain superfamily/Winged helix DNA-binding domain"/>
    <property type="match status" value="1"/>
</dbReference>
<dbReference type="Proteomes" id="UP001198565">
    <property type="component" value="Unassembled WGS sequence"/>
</dbReference>
<dbReference type="PROSITE" id="PS50931">
    <property type="entry name" value="HTH_LYSR"/>
    <property type="match status" value="1"/>
</dbReference>
<evidence type="ECO:0000256" key="4">
    <source>
        <dbReference type="ARBA" id="ARBA00023163"/>
    </source>
</evidence>
<evidence type="ECO:0000256" key="2">
    <source>
        <dbReference type="ARBA" id="ARBA00023015"/>
    </source>
</evidence>
<gene>
    <name evidence="6" type="ORF">K7472_31600</name>
</gene>
<comment type="caution">
    <text evidence="6">The sequence shown here is derived from an EMBL/GenBank/DDBJ whole genome shotgun (WGS) entry which is preliminary data.</text>
</comment>
<dbReference type="SUPFAM" id="SSF46785">
    <property type="entry name" value="Winged helix' DNA-binding domain"/>
    <property type="match status" value="1"/>
</dbReference>
<feature type="domain" description="HTH lysR-type" evidence="5">
    <location>
        <begin position="1"/>
        <end position="60"/>
    </location>
</feature>
<evidence type="ECO:0000259" key="5">
    <source>
        <dbReference type="PROSITE" id="PS50931"/>
    </source>
</evidence>
<comment type="similarity">
    <text evidence="1">Belongs to the LysR transcriptional regulatory family.</text>
</comment>
<dbReference type="Pfam" id="PF00126">
    <property type="entry name" value="HTH_1"/>
    <property type="match status" value="1"/>
</dbReference>
<organism evidence="6 7">
    <name type="scientific">Streptantibioticus parmotrematis</name>
    <dbReference type="NCBI Taxonomy" id="2873249"/>
    <lineage>
        <taxon>Bacteria</taxon>
        <taxon>Bacillati</taxon>
        <taxon>Actinomycetota</taxon>
        <taxon>Actinomycetes</taxon>
        <taxon>Kitasatosporales</taxon>
        <taxon>Streptomycetaceae</taxon>
        <taxon>Streptantibioticus</taxon>
    </lineage>
</organism>
<sequence>MDVHGRVVRAFVVLAEELHFSRAARILFVSQPTLSKQMKALERTLGVPLFVRDHAGVRLAPSGEAFLPHARQILLAWEGARQAVEGCAGEPHGER</sequence>
<keyword evidence="2" id="KW-0805">Transcription regulation</keyword>
<reference evidence="6 7" key="1">
    <citation type="submission" date="2021-08" db="EMBL/GenBank/DDBJ databases">
        <title>Streptomyces sp. PTM05 isolated from lichen.</title>
        <authorList>
            <person name="Somphong A."/>
            <person name="Phongsopitanun W."/>
            <person name="Tanasupawat S."/>
        </authorList>
    </citation>
    <scope>NUCLEOTIDE SEQUENCE [LARGE SCALE GENOMIC DNA]</scope>
    <source>
        <strain evidence="6 7">Ptm05</strain>
    </source>
</reference>
<dbReference type="PANTHER" id="PTHR30346:SF0">
    <property type="entry name" value="HCA OPERON TRANSCRIPTIONAL ACTIVATOR HCAR"/>
    <property type="match status" value="1"/>
</dbReference>
<proteinExistence type="inferred from homology"/>
<dbReference type="InterPro" id="IPR036390">
    <property type="entry name" value="WH_DNA-bd_sf"/>
</dbReference>
<protein>
    <submittedName>
        <fullName evidence="6">LysR family transcriptional regulator</fullName>
    </submittedName>
</protein>
<dbReference type="RefSeq" id="WP_222982598.1">
    <property type="nucleotide sequence ID" value="NZ_JAINVZ010000042.1"/>
</dbReference>
<dbReference type="InterPro" id="IPR000847">
    <property type="entry name" value="LysR_HTH_N"/>
</dbReference>
<dbReference type="InterPro" id="IPR036388">
    <property type="entry name" value="WH-like_DNA-bd_sf"/>
</dbReference>
<keyword evidence="3" id="KW-0238">DNA-binding</keyword>